<evidence type="ECO:0000256" key="4">
    <source>
        <dbReference type="ARBA" id="ARBA00022729"/>
    </source>
</evidence>
<evidence type="ECO:0000313" key="8">
    <source>
        <dbReference type="EMBL" id="KDO20630.1"/>
    </source>
</evidence>
<dbReference type="GO" id="GO:0006508">
    <property type="term" value="P:proteolysis"/>
    <property type="evidence" value="ECO:0007669"/>
    <property type="project" value="UniProtKB-KW"/>
</dbReference>
<proteinExistence type="inferred from homology"/>
<dbReference type="Gene3D" id="3.40.50.1820">
    <property type="entry name" value="alpha/beta hydrolase"/>
    <property type="match status" value="1"/>
</dbReference>
<name>A0A067BUX4_SAPPC</name>
<evidence type="ECO:0000256" key="1">
    <source>
        <dbReference type="ARBA" id="ARBA00009431"/>
    </source>
</evidence>
<comment type="similarity">
    <text evidence="1 7">Belongs to the peptidase S10 family.</text>
</comment>
<dbReference type="PROSITE" id="PS00131">
    <property type="entry name" value="CARBOXYPEPT_SER_SER"/>
    <property type="match status" value="1"/>
</dbReference>
<evidence type="ECO:0000256" key="3">
    <source>
        <dbReference type="ARBA" id="ARBA00022670"/>
    </source>
</evidence>
<keyword evidence="5 7" id="KW-0378">Hydrolase</keyword>
<dbReference type="Proteomes" id="UP000030745">
    <property type="component" value="Unassembled WGS sequence"/>
</dbReference>
<accession>A0A067BUX4</accession>
<reference evidence="8 9" key="1">
    <citation type="journal article" date="2013" name="PLoS Genet.">
        <title>Distinctive expansion of potential virulence genes in the genome of the oomycete fish pathogen Saprolegnia parasitica.</title>
        <authorList>
            <person name="Jiang R.H."/>
            <person name="de Bruijn I."/>
            <person name="Haas B.J."/>
            <person name="Belmonte R."/>
            <person name="Lobach L."/>
            <person name="Christie J."/>
            <person name="van den Ackerveken G."/>
            <person name="Bottin A."/>
            <person name="Bulone V."/>
            <person name="Diaz-Moreno S.M."/>
            <person name="Dumas B."/>
            <person name="Fan L."/>
            <person name="Gaulin E."/>
            <person name="Govers F."/>
            <person name="Grenville-Briggs L.J."/>
            <person name="Horner N.R."/>
            <person name="Levin J.Z."/>
            <person name="Mammella M."/>
            <person name="Meijer H.J."/>
            <person name="Morris P."/>
            <person name="Nusbaum C."/>
            <person name="Oome S."/>
            <person name="Phillips A.J."/>
            <person name="van Rooyen D."/>
            <person name="Rzeszutek E."/>
            <person name="Saraiva M."/>
            <person name="Secombes C.J."/>
            <person name="Seidl M.F."/>
            <person name="Snel B."/>
            <person name="Stassen J.H."/>
            <person name="Sykes S."/>
            <person name="Tripathy S."/>
            <person name="van den Berg H."/>
            <person name="Vega-Arreguin J.C."/>
            <person name="Wawra S."/>
            <person name="Young S.K."/>
            <person name="Zeng Q."/>
            <person name="Dieguez-Uribeondo J."/>
            <person name="Russ C."/>
            <person name="Tyler B.M."/>
            <person name="van West P."/>
        </authorList>
    </citation>
    <scope>NUCLEOTIDE SEQUENCE [LARGE SCALE GENOMIC DNA]</scope>
    <source>
        <strain evidence="8 9">CBS 223.65</strain>
    </source>
</reference>
<dbReference type="Pfam" id="PF00450">
    <property type="entry name" value="Peptidase_S10"/>
    <property type="match status" value="1"/>
</dbReference>
<dbReference type="EC" id="3.4.16.-" evidence="7"/>
<dbReference type="RefSeq" id="XP_012208684.1">
    <property type="nucleotide sequence ID" value="XM_012353294.1"/>
</dbReference>
<protein>
    <recommendedName>
        <fullName evidence="7">Carboxypeptidase</fullName>
        <ecNumber evidence="7">3.4.16.-</ecNumber>
    </recommendedName>
</protein>
<dbReference type="PANTHER" id="PTHR11802:SF113">
    <property type="entry name" value="SERINE CARBOXYPEPTIDASE CTSA-4.1"/>
    <property type="match status" value="1"/>
</dbReference>
<dbReference type="GeneID" id="24134898"/>
<keyword evidence="4" id="KW-0732">Signal</keyword>
<gene>
    <name evidence="8" type="ORF">SPRG_12987</name>
</gene>
<sequence>MAVVGHFPFVTMAREEYIPLTKPENAGLRRAEAKWYNRVNKVAVAAVAASALLLTAGFSGSVTSSTTAMTPLDGASFCDVTGQASGYINLPHKKDGNYFYWFFESRADPANDPLVLWLTGGPGGSSMMALLTENGPCSVSADGTHTVHNPHSWTNNANVIWVDQPIGTGFSYGAKGDYDHNEFDVAQNMHAFLNGWRDAHPKFANHKLFIAGESYAGHYIPAIAAHILDTANDDDGYKPIELSGVAIGNGLTNPTVQLAHHADMLQDNAYGKKLMNDHDFAAYKLAVKKVTDLAHKCNAENDNLACTEATARWMTDVSHPIMSVANVDPYDLRKENIAVLKKEVDGTHAPLSPDMVANFGSPAVHAFLNNKLVQEKLNVHTDRVHGWNEIAQHVFRNFMGDFSKTFDGMVANILDANVPVLIYAGDADLVCNWKGNYAWTTGLEWSGQKAFNAAKTTDLVVDGVAAGTVQSADKLTFARIYNAGHMVPADQPKVALEMINRFLAGKPLA</sequence>
<dbReference type="PROSITE" id="PS00560">
    <property type="entry name" value="CARBOXYPEPT_SER_HIS"/>
    <property type="match status" value="1"/>
</dbReference>
<dbReference type="PRINTS" id="PR00724">
    <property type="entry name" value="CRBOXYPTASEC"/>
</dbReference>
<evidence type="ECO:0000313" key="9">
    <source>
        <dbReference type="Proteomes" id="UP000030745"/>
    </source>
</evidence>
<organism evidence="8 9">
    <name type="scientific">Saprolegnia parasitica (strain CBS 223.65)</name>
    <dbReference type="NCBI Taxonomy" id="695850"/>
    <lineage>
        <taxon>Eukaryota</taxon>
        <taxon>Sar</taxon>
        <taxon>Stramenopiles</taxon>
        <taxon>Oomycota</taxon>
        <taxon>Saprolegniomycetes</taxon>
        <taxon>Saprolegniales</taxon>
        <taxon>Saprolegniaceae</taxon>
        <taxon>Saprolegnia</taxon>
    </lineage>
</organism>
<keyword evidence="9" id="KW-1185">Reference proteome</keyword>
<dbReference type="Gene3D" id="1.10.287.410">
    <property type="match status" value="1"/>
</dbReference>
<dbReference type="EMBL" id="KK583307">
    <property type="protein sequence ID" value="KDO20630.1"/>
    <property type="molecule type" value="Genomic_DNA"/>
</dbReference>
<keyword evidence="3 7" id="KW-0645">Protease</keyword>
<dbReference type="InterPro" id="IPR033124">
    <property type="entry name" value="Ser_caboxypep_his_AS"/>
</dbReference>
<evidence type="ECO:0000256" key="2">
    <source>
        <dbReference type="ARBA" id="ARBA00022645"/>
    </source>
</evidence>
<keyword evidence="6" id="KW-0325">Glycoprotein</keyword>
<dbReference type="InterPro" id="IPR029058">
    <property type="entry name" value="AB_hydrolase_fold"/>
</dbReference>
<dbReference type="AlphaFoldDB" id="A0A067BUX4"/>
<dbReference type="PANTHER" id="PTHR11802">
    <property type="entry name" value="SERINE PROTEASE FAMILY S10 SERINE CARBOXYPEPTIDASE"/>
    <property type="match status" value="1"/>
</dbReference>
<keyword evidence="2 7" id="KW-0121">Carboxypeptidase</keyword>
<dbReference type="VEuPathDB" id="FungiDB:SPRG_12987"/>
<dbReference type="InterPro" id="IPR001563">
    <property type="entry name" value="Peptidase_S10"/>
</dbReference>
<evidence type="ECO:0000256" key="5">
    <source>
        <dbReference type="ARBA" id="ARBA00022801"/>
    </source>
</evidence>
<dbReference type="KEGG" id="spar:SPRG_12987"/>
<evidence type="ECO:0000256" key="7">
    <source>
        <dbReference type="RuleBase" id="RU361156"/>
    </source>
</evidence>
<dbReference type="OrthoDB" id="443318at2759"/>
<dbReference type="GO" id="GO:0004185">
    <property type="term" value="F:serine-type carboxypeptidase activity"/>
    <property type="evidence" value="ECO:0007669"/>
    <property type="project" value="UniProtKB-UniRule"/>
</dbReference>
<evidence type="ECO:0000256" key="6">
    <source>
        <dbReference type="ARBA" id="ARBA00023180"/>
    </source>
</evidence>
<dbReference type="SUPFAM" id="SSF53474">
    <property type="entry name" value="alpha/beta-Hydrolases"/>
    <property type="match status" value="1"/>
</dbReference>
<dbReference type="InterPro" id="IPR018202">
    <property type="entry name" value="Ser_caboxypep_ser_AS"/>
</dbReference>
<dbReference type="OMA" id="AIANNMS"/>